<organism evidence="3 4">
    <name type="scientific">Starmerella bacillaris</name>
    <name type="common">Yeast</name>
    <name type="synonym">Candida zemplinina</name>
    <dbReference type="NCBI Taxonomy" id="1247836"/>
    <lineage>
        <taxon>Eukaryota</taxon>
        <taxon>Fungi</taxon>
        <taxon>Dikarya</taxon>
        <taxon>Ascomycota</taxon>
        <taxon>Saccharomycotina</taxon>
        <taxon>Dipodascomycetes</taxon>
        <taxon>Dipodascales</taxon>
        <taxon>Trichomonascaceae</taxon>
        <taxon>Starmerella</taxon>
    </lineage>
</organism>
<keyword evidence="4" id="KW-1185">Reference proteome</keyword>
<name>A0AAV5RKP2_STABA</name>
<comment type="caution">
    <text evidence="3">The sequence shown here is derived from an EMBL/GenBank/DDBJ whole genome shotgun (WGS) entry which is preliminary data.</text>
</comment>
<protein>
    <submittedName>
        <fullName evidence="3">Hydrolase</fullName>
    </submittedName>
</protein>
<evidence type="ECO:0000259" key="2">
    <source>
        <dbReference type="PROSITE" id="PS50263"/>
    </source>
</evidence>
<dbReference type="InterPro" id="IPR045254">
    <property type="entry name" value="Nit1/2_C-N_Hydrolase"/>
</dbReference>
<keyword evidence="1 3" id="KW-0378">Hydrolase</keyword>
<accession>A0AAV5RKP2</accession>
<dbReference type="PROSITE" id="PS01227">
    <property type="entry name" value="UPF0012"/>
    <property type="match status" value="1"/>
</dbReference>
<dbReference type="PANTHER" id="PTHR23088:SF27">
    <property type="entry name" value="DEAMINATED GLUTATHIONE AMIDASE"/>
    <property type="match status" value="1"/>
</dbReference>
<dbReference type="GO" id="GO:0016811">
    <property type="term" value="F:hydrolase activity, acting on carbon-nitrogen (but not peptide) bonds, in linear amides"/>
    <property type="evidence" value="ECO:0007669"/>
    <property type="project" value="InterPro"/>
</dbReference>
<evidence type="ECO:0000313" key="3">
    <source>
        <dbReference type="EMBL" id="GMM52105.1"/>
    </source>
</evidence>
<dbReference type="Pfam" id="PF00795">
    <property type="entry name" value="CN_hydrolase"/>
    <property type="match status" value="1"/>
</dbReference>
<dbReference type="Proteomes" id="UP001362899">
    <property type="component" value="Unassembled WGS sequence"/>
</dbReference>
<evidence type="ECO:0000256" key="1">
    <source>
        <dbReference type="ARBA" id="ARBA00022801"/>
    </source>
</evidence>
<dbReference type="InterPro" id="IPR001110">
    <property type="entry name" value="UPF0012_CS"/>
</dbReference>
<dbReference type="CDD" id="cd07572">
    <property type="entry name" value="nit"/>
    <property type="match status" value="1"/>
</dbReference>
<sequence>MAGGKLRIAVGQLTSTSDLKRNAATVSRLIEKAFSENCEILFLPEATDYIAGSPSETIALAKPLSESPFFTEVEKTAKKFCMPVSVGVHEPTTPSGSKVMNNLLWLHNGEIANRYQKIHLFDADVPNGPILRESASVERGSKKPQLFEMNGFTFGPQICYDIRFPEAALDLRKRGANVLLYPSAFTVKTGIAHWRALNRARAIDNQCYVVSAAQVGVHDVDGKRMSYGHSIVVDPWGNIVAESEKEDEDLLVVVLDEDIIDQVRGNMPLLEQREETFIEVGI</sequence>
<gene>
    <name evidence="3" type="ORF">DASB73_030680</name>
</gene>
<dbReference type="Gene3D" id="3.60.110.10">
    <property type="entry name" value="Carbon-nitrogen hydrolase"/>
    <property type="match status" value="1"/>
</dbReference>
<dbReference type="AlphaFoldDB" id="A0AAV5RKP2"/>
<dbReference type="InterPro" id="IPR036526">
    <property type="entry name" value="C-N_Hydrolase_sf"/>
</dbReference>
<dbReference type="PROSITE" id="PS50263">
    <property type="entry name" value="CN_HYDROLASE"/>
    <property type="match status" value="1"/>
</dbReference>
<dbReference type="EMBL" id="BTGC01000008">
    <property type="protein sequence ID" value="GMM52105.1"/>
    <property type="molecule type" value="Genomic_DNA"/>
</dbReference>
<evidence type="ECO:0000313" key="4">
    <source>
        <dbReference type="Proteomes" id="UP001362899"/>
    </source>
</evidence>
<feature type="domain" description="CN hydrolase" evidence="2">
    <location>
        <begin position="6"/>
        <end position="257"/>
    </location>
</feature>
<dbReference type="PANTHER" id="PTHR23088">
    <property type="entry name" value="NITRILASE-RELATED"/>
    <property type="match status" value="1"/>
</dbReference>
<dbReference type="SUPFAM" id="SSF56317">
    <property type="entry name" value="Carbon-nitrogen hydrolase"/>
    <property type="match status" value="1"/>
</dbReference>
<dbReference type="InterPro" id="IPR003010">
    <property type="entry name" value="C-N_Hydrolase"/>
</dbReference>
<proteinExistence type="predicted"/>
<reference evidence="3 4" key="1">
    <citation type="journal article" date="2023" name="Elife">
        <title>Identification of key yeast species and microbe-microbe interactions impacting larval growth of Drosophila in the wild.</title>
        <authorList>
            <person name="Mure A."/>
            <person name="Sugiura Y."/>
            <person name="Maeda R."/>
            <person name="Honda K."/>
            <person name="Sakurai N."/>
            <person name="Takahashi Y."/>
            <person name="Watada M."/>
            <person name="Katoh T."/>
            <person name="Gotoh A."/>
            <person name="Gotoh Y."/>
            <person name="Taniguchi I."/>
            <person name="Nakamura K."/>
            <person name="Hayashi T."/>
            <person name="Katayama T."/>
            <person name="Uemura T."/>
            <person name="Hattori Y."/>
        </authorList>
    </citation>
    <scope>NUCLEOTIDE SEQUENCE [LARGE SCALE GENOMIC DNA]</scope>
    <source>
        <strain evidence="3 4">SB-73</strain>
    </source>
</reference>